<dbReference type="RefSeq" id="WP_209287722.1">
    <property type="nucleotide sequence ID" value="NZ_JACVEW010000014.1"/>
</dbReference>
<sequence length="296" mass="33416">MRYSLRQLEVFVAIAHQQNLTRAADELAMSQSAASSSLKELESQFGLQLFDRIGKRLQLNEQGRLLRPQAEALLAQARDFEQSLLQHAEAGPLNVGATLSIGNYLAVGLMAQYMDRYPKASLQLDVANTRNIVERVLNFELDVGLIEGELNHPDLDILPWRQDELTVFCHPEHPLAQQQRVSDADLLEARWILREAGSGTRQTFDRAMSGLLPDLTIAIELQHTEAIKRAVEARLGIGCLSMITLTDAFNRGSLKRLQVPGRDFSRQLYLIIHKQKYRSAGINAWLELCLHQRERG</sequence>
<dbReference type="NCBIfam" id="NF008095">
    <property type="entry name" value="PRK10837.1"/>
    <property type="match status" value="1"/>
</dbReference>
<dbReference type="Pfam" id="PF00126">
    <property type="entry name" value="HTH_1"/>
    <property type="match status" value="1"/>
</dbReference>
<evidence type="ECO:0000256" key="3">
    <source>
        <dbReference type="ARBA" id="ARBA00023125"/>
    </source>
</evidence>
<reference evidence="6 7" key="1">
    <citation type="submission" date="2020-09" db="EMBL/GenBank/DDBJ databases">
        <authorList>
            <person name="Tanuku N.R.S."/>
        </authorList>
    </citation>
    <scope>NUCLEOTIDE SEQUENCE [LARGE SCALE GENOMIC DNA]</scope>
    <source>
        <strain evidence="6 7">AK62</strain>
    </source>
</reference>
<keyword evidence="7" id="KW-1185">Reference proteome</keyword>
<dbReference type="SUPFAM" id="SSF46785">
    <property type="entry name" value="Winged helix' DNA-binding domain"/>
    <property type="match status" value="1"/>
</dbReference>
<evidence type="ECO:0000256" key="1">
    <source>
        <dbReference type="ARBA" id="ARBA00009437"/>
    </source>
</evidence>
<proteinExistence type="inferred from homology"/>
<dbReference type="PRINTS" id="PR00039">
    <property type="entry name" value="HTHLYSR"/>
</dbReference>
<comment type="caution">
    <text evidence="6">The sequence shown here is derived from an EMBL/GenBank/DDBJ whole genome shotgun (WGS) entry which is preliminary data.</text>
</comment>
<protein>
    <submittedName>
        <fullName evidence="6">LysR family transcriptional regulator</fullName>
    </submittedName>
</protein>
<dbReference type="Proteomes" id="UP000810171">
    <property type="component" value="Unassembled WGS sequence"/>
</dbReference>
<keyword evidence="4" id="KW-0804">Transcription</keyword>
<name>A0ABS3ZBL2_9GAMM</name>
<comment type="similarity">
    <text evidence="1">Belongs to the LysR transcriptional regulatory family.</text>
</comment>
<keyword evidence="3" id="KW-0238">DNA-binding</keyword>
<evidence type="ECO:0000256" key="4">
    <source>
        <dbReference type="ARBA" id="ARBA00023163"/>
    </source>
</evidence>
<dbReference type="Pfam" id="PF03466">
    <property type="entry name" value="LysR_substrate"/>
    <property type="match status" value="1"/>
</dbReference>
<evidence type="ECO:0000313" key="6">
    <source>
        <dbReference type="EMBL" id="MBP0049102.1"/>
    </source>
</evidence>
<dbReference type="Gene3D" id="1.10.10.10">
    <property type="entry name" value="Winged helix-like DNA-binding domain superfamily/Winged helix DNA-binding domain"/>
    <property type="match status" value="1"/>
</dbReference>
<dbReference type="CDD" id="cd08420">
    <property type="entry name" value="PBP2_CysL_like"/>
    <property type="match status" value="1"/>
</dbReference>
<dbReference type="InterPro" id="IPR036388">
    <property type="entry name" value="WH-like_DNA-bd_sf"/>
</dbReference>
<dbReference type="Gene3D" id="3.40.190.290">
    <property type="match status" value="1"/>
</dbReference>
<dbReference type="InterPro" id="IPR000847">
    <property type="entry name" value="LysR_HTH_N"/>
</dbReference>
<dbReference type="InterPro" id="IPR005119">
    <property type="entry name" value="LysR_subst-bd"/>
</dbReference>
<accession>A0ABS3ZBL2</accession>
<dbReference type="PANTHER" id="PTHR30126:SF94">
    <property type="entry name" value="LYSR FAMILY TRANSCRIPTIONAL REGULATOR"/>
    <property type="match status" value="1"/>
</dbReference>
<keyword evidence="2" id="KW-0805">Transcription regulation</keyword>
<gene>
    <name evidence="6" type="ORF">H9C73_10165</name>
</gene>
<dbReference type="PANTHER" id="PTHR30126">
    <property type="entry name" value="HTH-TYPE TRANSCRIPTIONAL REGULATOR"/>
    <property type="match status" value="1"/>
</dbReference>
<evidence type="ECO:0000313" key="7">
    <source>
        <dbReference type="Proteomes" id="UP000810171"/>
    </source>
</evidence>
<feature type="domain" description="HTH lysR-type" evidence="5">
    <location>
        <begin position="1"/>
        <end position="60"/>
    </location>
</feature>
<dbReference type="SUPFAM" id="SSF53850">
    <property type="entry name" value="Periplasmic binding protein-like II"/>
    <property type="match status" value="1"/>
</dbReference>
<dbReference type="EMBL" id="JACVEW010000014">
    <property type="protein sequence ID" value="MBP0049102.1"/>
    <property type="molecule type" value="Genomic_DNA"/>
</dbReference>
<dbReference type="PROSITE" id="PS50931">
    <property type="entry name" value="HTH_LYSR"/>
    <property type="match status" value="1"/>
</dbReference>
<dbReference type="InterPro" id="IPR036390">
    <property type="entry name" value="WH_DNA-bd_sf"/>
</dbReference>
<evidence type="ECO:0000259" key="5">
    <source>
        <dbReference type="PROSITE" id="PS50931"/>
    </source>
</evidence>
<evidence type="ECO:0000256" key="2">
    <source>
        <dbReference type="ARBA" id="ARBA00023015"/>
    </source>
</evidence>
<organism evidence="6 7">
    <name type="scientific">Marinobacterium alkalitolerans</name>
    <dbReference type="NCBI Taxonomy" id="1542925"/>
    <lineage>
        <taxon>Bacteria</taxon>
        <taxon>Pseudomonadati</taxon>
        <taxon>Pseudomonadota</taxon>
        <taxon>Gammaproteobacteria</taxon>
        <taxon>Oceanospirillales</taxon>
        <taxon>Oceanospirillaceae</taxon>
        <taxon>Marinobacterium</taxon>
    </lineage>
</organism>